<dbReference type="Proteomes" id="UP000287651">
    <property type="component" value="Unassembled WGS sequence"/>
</dbReference>
<proteinExistence type="predicted"/>
<sequence length="189" mass="20946">MHSGRLSTTGLPIGPEMKTHVLPHGRAADLPITSGPVVARSNTARLDRRQSAKHMHMPGNQTSSKYFHRDIADSSKQEWTHHLLDGPSASHRKDDRTGDKESTIGATWKRCSKSMSNKSSRLCAEHATTKPSPGTMETELSSKPYCALAETAGQITRRLRTYVFFLSQGRTRLDQVVKHMIAKALCVKI</sequence>
<name>A0A426Z865_ENSVE</name>
<gene>
    <name evidence="1" type="ORF">B296_00022538</name>
</gene>
<reference evidence="1 2" key="1">
    <citation type="journal article" date="2014" name="Agronomy (Basel)">
        <title>A Draft Genome Sequence for Ensete ventricosum, the Drought-Tolerant Tree Against Hunger.</title>
        <authorList>
            <person name="Harrison J."/>
            <person name="Moore K.A."/>
            <person name="Paszkiewicz K."/>
            <person name="Jones T."/>
            <person name="Grant M."/>
            <person name="Ambacheew D."/>
            <person name="Muzemil S."/>
            <person name="Studholme D.J."/>
        </authorList>
    </citation>
    <scope>NUCLEOTIDE SEQUENCE [LARGE SCALE GENOMIC DNA]</scope>
</reference>
<dbReference type="EMBL" id="AMZH03007904">
    <property type="protein sequence ID" value="RRT60159.1"/>
    <property type="molecule type" value="Genomic_DNA"/>
</dbReference>
<accession>A0A426Z865</accession>
<evidence type="ECO:0000313" key="1">
    <source>
        <dbReference type="EMBL" id="RRT60159.1"/>
    </source>
</evidence>
<protein>
    <submittedName>
        <fullName evidence="1">Uncharacterized protein</fullName>
    </submittedName>
</protein>
<comment type="caution">
    <text evidence="1">The sequence shown here is derived from an EMBL/GenBank/DDBJ whole genome shotgun (WGS) entry which is preliminary data.</text>
</comment>
<evidence type="ECO:0000313" key="2">
    <source>
        <dbReference type="Proteomes" id="UP000287651"/>
    </source>
</evidence>
<organism evidence="1 2">
    <name type="scientific">Ensete ventricosum</name>
    <name type="common">Abyssinian banana</name>
    <name type="synonym">Musa ensete</name>
    <dbReference type="NCBI Taxonomy" id="4639"/>
    <lineage>
        <taxon>Eukaryota</taxon>
        <taxon>Viridiplantae</taxon>
        <taxon>Streptophyta</taxon>
        <taxon>Embryophyta</taxon>
        <taxon>Tracheophyta</taxon>
        <taxon>Spermatophyta</taxon>
        <taxon>Magnoliopsida</taxon>
        <taxon>Liliopsida</taxon>
        <taxon>Zingiberales</taxon>
        <taxon>Musaceae</taxon>
        <taxon>Ensete</taxon>
    </lineage>
</organism>
<dbReference type="AlphaFoldDB" id="A0A426Z865"/>